<dbReference type="OrthoDB" id="1000206at2759"/>
<evidence type="ECO:0000259" key="1">
    <source>
        <dbReference type="PROSITE" id="PS50878"/>
    </source>
</evidence>
<evidence type="ECO:0000313" key="3">
    <source>
        <dbReference type="Proteomes" id="UP000701853"/>
    </source>
</evidence>
<dbReference type="Pfam" id="PF13966">
    <property type="entry name" value="zf-RVT"/>
    <property type="match status" value="1"/>
</dbReference>
<dbReference type="InterPro" id="IPR000477">
    <property type="entry name" value="RT_dom"/>
</dbReference>
<dbReference type="PANTHER" id="PTHR33116">
    <property type="entry name" value="REVERSE TRANSCRIPTASE ZINC-BINDING DOMAIN-CONTAINING PROTEIN-RELATED-RELATED"/>
    <property type="match status" value="1"/>
</dbReference>
<dbReference type="Proteomes" id="UP000701853">
    <property type="component" value="Chromosome 6"/>
</dbReference>
<dbReference type="InterPro" id="IPR026960">
    <property type="entry name" value="RVT-Znf"/>
</dbReference>
<dbReference type="AlphaFoldDB" id="A0A8J5YKN3"/>
<dbReference type="PANTHER" id="PTHR33116:SF86">
    <property type="entry name" value="REVERSE TRANSCRIPTASE DOMAIN-CONTAINING PROTEIN"/>
    <property type="match status" value="1"/>
</dbReference>
<dbReference type="EMBL" id="JAHUZN010000006">
    <property type="protein sequence ID" value="KAG8491718.1"/>
    <property type="molecule type" value="Genomic_DNA"/>
</dbReference>
<protein>
    <recommendedName>
        <fullName evidence="1">Reverse transcriptase domain-containing protein</fullName>
    </recommendedName>
</protein>
<evidence type="ECO:0000313" key="2">
    <source>
        <dbReference type="EMBL" id="KAG8491718.1"/>
    </source>
</evidence>
<name>A0A8J5YKN3_9ROSI</name>
<feature type="domain" description="Reverse transcriptase" evidence="1">
    <location>
        <begin position="1"/>
        <end position="114"/>
    </location>
</feature>
<proteinExistence type="predicted"/>
<gene>
    <name evidence="2" type="ORF">CXB51_015124</name>
</gene>
<sequence>MRGLRQGDPLSPFLFLICNEGLSTLLRLAREEGSLRGIKARRRSPQITHLLFADDCILFGEASEEGTGSFEQILKEYKSCSGQCVNYGKSTVFFSSNTNDTVKLNISNRLGIKVLTSSEKYLGLPNMVGRGKHQAFQHLKDRIKIKIDSWSTRLLSQGGKEVFIKAILQEIPTYTMGCFLIHWCSWSNLCELKENGGLGYRNLATFNLALLTKQGWRLIENPTSLLAQTLKAKYHPNLDFLNSELGNLPAYAWKKDIWVPNAENLHIQQVVRNQRVTRVADLIGSNNRSWKTELLEHIFSTDDVQKILQISLTTIPHDDFWLGGGSQQLWNSDLPSKILITVWIATLNYLPTLANLGIKRLTNEGICPRCKQGLENMEHIFRDCTVTKEIWNTLRYDWPQDLSHLEFLDWTIEIWSRDSKIYIRVSPRVEQHKADISYIKSVLRAVEAFGARGLEMGKNLGLKYLEIEGDSLAIIKRVKSRNRDKSDSGSLSRYICTYVFVRFSSPCSYREMYSPELNSVHMSL</sequence>
<organism evidence="2 3">
    <name type="scientific">Gossypium anomalum</name>
    <dbReference type="NCBI Taxonomy" id="47600"/>
    <lineage>
        <taxon>Eukaryota</taxon>
        <taxon>Viridiplantae</taxon>
        <taxon>Streptophyta</taxon>
        <taxon>Embryophyta</taxon>
        <taxon>Tracheophyta</taxon>
        <taxon>Spermatophyta</taxon>
        <taxon>Magnoliopsida</taxon>
        <taxon>eudicotyledons</taxon>
        <taxon>Gunneridae</taxon>
        <taxon>Pentapetalae</taxon>
        <taxon>rosids</taxon>
        <taxon>malvids</taxon>
        <taxon>Malvales</taxon>
        <taxon>Malvaceae</taxon>
        <taxon>Malvoideae</taxon>
        <taxon>Gossypium</taxon>
    </lineage>
</organism>
<dbReference type="PROSITE" id="PS50878">
    <property type="entry name" value="RT_POL"/>
    <property type="match status" value="1"/>
</dbReference>
<comment type="caution">
    <text evidence="2">The sequence shown here is derived from an EMBL/GenBank/DDBJ whole genome shotgun (WGS) entry which is preliminary data.</text>
</comment>
<dbReference type="Pfam" id="PF00078">
    <property type="entry name" value="RVT_1"/>
    <property type="match status" value="1"/>
</dbReference>
<accession>A0A8J5YKN3</accession>
<keyword evidence="3" id="KW-1185">Reference proteome</keyword>
<reference evidence="2 3" key="1">
    <citation type="journal article" date="2021" name="bioRxiv">
        <title>The Gossypium anomalum genome as a resource for cotton improvement and evolutionary analysis of hybrid incompatibility.</title>
        <authorList>
            <person name="Grover C.E."/>
            <person name="Yuan D."/>
            <person name="Arick M.A."/>
            <person name="Miller E.R."/>
            <person name="Hu G."/>
            <person name="Peterson D.G."/>
            <person name="Wendel J.F."/>
            <person name="Udall J.A."/>
        </authorList>
    </citation>
    <scope>NUCLEOTIDE SEQUENCE [LARGE SCALE GENOMIC DNA]</scope>
    <source>
        <strain evidence="2">JFW-Udall</strain>
        <tissue evidence="2">Leaf</tissue>
    </source>
</reference>